<keyword evidence="2" id="KW-1185">Reference proteome</keyword>
<name>A0A392SND4_9FABA</name>
<dbReference type="Proteomes" id="UP000265520">
    <property type="component" value="Unassembled WGS sequence"/>
</dbReference>
<organism evidence="1 2">
    <name type="scientific">Trifolium medium</name>
    <dbReference type="NCBI Taxonomy" id="97028"/>
    <lineage>
        <taxon>Eukaryota</taxon>
        <taxon>Viridiplantae</taxon>
        <taxon>Streptophyta</taxon>
        <taxon>Embryophyta</taxon>
        <taxon>Tracheophyta</taxon>
        <taxon>Spermatophyta</taxon>
        <taxon>Magnoliopsida</taxon>
        <taxon>eudicotyledons</taxon>
        <taxon>Gunneridae</taxon>
        <taxon>Pentapetalae</taxon>
        <taxon>rosids</taxon>
        <taxon>fabids</taxon>
        <taxon>Fabales</taxon>
        <taxon>Fabaceae</taxon>
        <taxon>Papilionoideae</taxon>
        <taxon>50 kb inversion clade</taxon>
        <taxon>NPAAA clade</taxon>
        <taxon>Hologalegina</taxon>
        <taxon>IRL clade</taxon>
        <taxon>Trifolieae</taxon>
        <taxon>Trifolium</taxon>
    </lineage>
</organism>
<proteinExistence type="predicted"/>
<sequence>MAALKKGAASRSHVIREIRDACRRLGFFQ</sequence>
<evidence type="ECO:0000313" key="2">
    <source>
        <dbReference type="Proteomes" id="UP000265520"/>
    </source>
</evidence>
<protein>
    <submittedName>
        <fullName evidence="1">Uncharacterized protein</fullName>
    </submittedName>
</protein>
<feature type="non-terminal residue" evidence="1">
    <location>
        <position position="29"/>
    </location>
</feature>
<dbReference type="AlphaFoldDB" id="A0A392SND4"/>
<dbReference type="EMBL" id="LXQA010412716">
    <property type="protein sequence ID" value="MCI50189.1"/>
    <property type="molecule type" value="Genomic_DNA"/>
</dbReference>
<comment type="caution">
    <text evidence="1">The sequence shown here is derived from an EMBL/GenBank/DDBJ whole genome shotgun (WGS) entry which is preliminary data.</text>
</comment>
<evidence type="ECO:0000313" key="1">
    <source>
        <dbReference type="EMBL" id="MCI50189.1"/>
    </source>
</evidence>
<reference evidence="1 2" key="1">
    <citation type="journal article" date="2018" name="Front. Plant Sci.">
        <title>Red Clover (Trifolium pratense) and Zigzag Clover (T. medium) - A Picture of Genomic Similarities and Differences.</title>
        <authorList>
            <person name="Dluhosova J."/>
            <person name="Istvanek J."/>
            <person name="Nedelnik J."/>
            <person name="Repkova J."/>
        </authorList>
    </citation>
    <scope>NUCLEOTIDE SEQUENCE [LARGE SCALE GENOMIC DNA]</scope>
    <source>
        <strain evidence="2">cv. 10/8</strain>
        <tissue evidence="1">Leaf</tissue>
    </source>
</reference>
<accession>A0A392SND4</accession>